<dbReference type="Proteomes" id="UP000020077">
    <property type="component" value="Unassembled WGS sequence"/>
</dbReference>
<evidence type="ECO:0000313" key="1">
    <source>
        <dbReference type="EMBL" id="KFB74026.1"/>
    </source>
</evidence>
<dbReference type="AlphaFoldDB" id="A0A080LZ25"/>
<dbReference type="Pfam" id="PF04891">
    <property type="entry name" value="NifQ"/>
    <property type="match status" value="1"/>
</dbReference>
<dbReference type="GO" id="GO:0030151">
    <property type="term" value="F:molybdenum ion binding"/>
    <property type="evidence" value="ECO:0007669"/>
    <property type="project" value="InterPro"/>
</dbReference>
<dbReference type="GO" id="GO:0009399">
    <property type="term" value="P:nitrogen fixation"/>
    <property type="evidence" value="ECO:0007669"/>
    <property type="project" value="InterPro"/>
</dbReference>
<protein>
    <submittedName>
        <fullName evidence="1">NifQ</fullName>
    </submittedName>
</protein>
<name>A0A080LZ25_9PROT</name>
<sequence>MLDPTKNPWPPTPHKQDLCTLAFVGVIGQSLAACRQPLLRGLSEDRLQALLATYFPGTVWEPAAGVPAPETGDDEFHDLLELLLESRARPDEAGAWLCHAIATAAMGEKHLWQDMGLPNRQALSDLLRENFPGLAAKNSGDMKWKKFFYRQLCERAGVPICKAPHCAECCDRALCFGPEDGSP</sequence>
<proteinExistence type="predicted"/>
<evidence type="ECO:0000313" key="2">
    <source>
        <dbReference type="Proteomes" id="UP000020077"/>
    </source>
</evidence>
<gene>
    <name evidence="1" type="ORF">AW09_000692</name>
</gene>
<comment type="caution">
    <text evidence="1">The sequence shown here is derived from an EMBL/GenBank/DDBJ whole genome shotgun (WGS) entry which is preliminary data.</text>
</comment>
<dbReference type="InterPro" id="IPR006975">
    <property type="entry name" value="NifQ"/>
</dbReference>
<accession>A0A080LZ25</accession>
<dbReference type="EMBL" id="JDVG02000118">
    <property type="protein sequence ID" value="KFB74026.1"/>
    <property type="molecule type" value="Genomic_DNA"/>
</dbReference>
<reference evidence="1 2" key="1">
    <citation type="submission" date="2014-02" db="EMBL/GenBank/DDBJ databases">
        <title>Expanding our view of genomic diversity in Candidatus Accumulibacter clades.</title>
        <authorList>
            <person name="Skennerton C.T."/>
            <person name="Barr J.J."/>
            <person name="Slater F.R."/>
            <person name="Bond P.L."/>
            <person name="Tyson G.W."/>
        </authorList>
    </citation>
    <scope>NUCLEOTIDE SEQUENCE [LARGE SCALE GENOMIC DNA]</scope>
    <source>
        <strain evidence="2">BA-91</strain>
    </source>
</reference>
<organism evidence="1 2">
    <name type="scientific">Candidatus Accumulibacter phosphatis</name>
    <dbReference type="NCBI Taxonomy" id="327160"/>
    <lineage>
        <taxon>Bacteria</taxon>
        <taxon>Pseudomonadati</taxon>
        <taxon>Pseudomonadota</taxon>
        <taxon>Betaproteobacteria</taxon>
        <taxon>Candidatus Accumulibacter</taxon>
    </lineage>
</organism>
<dbReference type="PROSITE" id="PS51257">
    <property type="entry name" value="PROKAR_LIPOPROTEIN"/>
    <property type="match status" value="1"/>
</dbReference>